<dbReference type="AlphaFoldDB" id="A0AA40G4Y7"/>
<name>A0AA40G4Y7_9HYME</name>
<evidence type="ECO:0000256" key="1">
    <source>
        <dbReference type="SAM" id="MobiDB-lite"/>
    </source>
</evidence>
<evidence type="ECO:0000313" key="3">
    <source>
        <dbReference type="Proteomes" id="UP001177670"/>
    </source>
</evidence>
<gene>
    <name evidence="2" type="ORF">K0M31_017373</name>
</gene>
<comment type="caution">
    <text evidence="2">The sequence shown here is derived from an EMBL/GenBank/DDBJ whole genome shotgun (WGS) entry which is preliminary data.</text>
</comment>
<sequence>MPSSRSFSRGLRSNGQSVRLFLAILRGNVWRSIDRSVDRSRREPSVQAAKSNSNHIETTKLLNGSSQSVARFNHESKFEISIVDENENVREREREHRIDASCIISPQKSPKKETKDE</sequence>
<dbReference type="EMBL" id="JAHYIQ010000006">
    <property type="protein sequence ID" value="KAK1131076.1"/>
    <property type="molecule type" value="Genomic_DNA"/>
</dbReference>
<dbReference type="Proteomes" id="UP001177670">
    <property type="component" value="Unassembled WGS sequence"/>
</dbReference>
<reference evidence="2" key="1">
    <citation type="submission" date="2021-10" db="EMBL/GenBank/DDBJ databases">
        <title>Melipona bicolor Genome sequencing and assembly.</title>
        <authorList>
            <person name="Araujo N.S."/>
            <person name="Arias M.C."/>
        </authorList>
    </citation>
    <scope>NUCLEOTIDE SEQUENCE</scope>
    <source>
        <strain evidence="2">USP_2M_L1-L4_2017</strain>
        <tissue evidence="2">Whole body</tissue>
    </source>
</reference>
<organism evidence="2 3">
    <name type="scientific">Melipona bicolor</name>
    <dbReference type="NCBI Taxonomy" id="60889"/>
    <lineage>
        <taxon>Eukaryota</taxon>
        <taxon>Metazoa</taxon>
        <taxon>Ecdysozoa</taxon>
        <taxon>Arthropoda</taxon>
        <taxon>Hexapoda</taxon>
        <taxon>Insecta</taxon>
        <taxon>Pterygota</taxon>
        <taxon>Neoptera</taxon>
        <taxon>Endopterygota</taxon>
        <taxon>Hymenoptera</taxon>
        <taxon>Apocrita</taxon>
        <taxon>Aculeata</taxon>
        <taxon>Apoidea</taxon>
        <taxon>Anthophila</taxon>
        <taxon>Apidae</taxon>
        <taxon>Melipona</taxon>
    </lineage>
</organism>
<feature type="compositionally biased region" description="Polar residues" evidence="1">
    <location>
        <begin position="48"/>
        <end position="62"/>
    </location>
</feature>
<feature type="region of interest" description="Disordered" evidence="1">
    <location>
        <begin position="91"/>
        <end position="117"/>
    </location>
</feature>
<proteinExistence type="predicted"/>
<accession>A0AA40G4Y7</accession>
<feature type="region of interest" description="Disordered" evidence="1">
    <location>
        <begin position="36"/>
        <end position="62"/>
    </location>
</feature>
<protein>
    <submittedName>
        <fullName evidence="2">Uncharacterized protein</fullName>
    </submittedName>
</protein>
<evidence type="ECO:0000313" key="2">
    <source>
        <dbReference type="EMBL" id="KAK1131076.1"/>
    </source>
</evidence>
<keyword evidence="3" id="KW-1185">Reference proteome</keyword>